<feature type="DNA-binding region" description="H-T-H motif" evidence="2">
    <location>
        <begin position="33"/>
        <end position="52"/>
    </location>
</feature>
<dbReference type="InterPro" id="IPR050624">
    <property type="entry name" value="HTH-type_Tx_Regulator"/>
</dbReference>
<dbReference type="Pfam" id="PF00440">
    <property type="entry name" value="TetR_N"/>
    <property type="match status" value="1"/>
</dbReference>
<dbReference type="InterPro" id="IPR039532">
    <property type="entry name" value="TetR_C_Firmicutes"/>
</dbReference>
<proteinExistence type="predicted"/>
<dbReference type="InterPro" id="IPR009057">
    <property type="entry name" value="Homeodomain-like_sf"/>
</dbReference>
<dbReference type="EMBL" id="JAQIFT010000065">
    <property type="protein sequence ID" value="MDA3733549.1"/>
    <property type="molecule type" value="Genomic_DNA"/>
</dbReference>
<dbReference type="InterPro" id="IPR001647">
    <property type="entry name" value="HTH_TetR"/>
</dbReference>
<dbReference type="GO" id="GO:0003677">
    <property type="term" value="F:DNA binding"/>
    <property type="evidence" value="ECO:0007669"/>
    <property type="project" value="UniProtKB-UniRule"/>
</dbReference>
<evidence type="ECO:0000313" key="5">
    <source>
        <dbReference type="Proteomes" id="UP001169242"/>
    </source>
</evidence>
<dbReference type="RefSeq" id="WP_271013359.1">
    <property type="nucleotide sequence ID" value="NZ_JAQIFT010000065.1"/>
</dbReference>
<organism evidence="4 5">
    <name type="scientific">Holtiella tumoricola</name>
    <dbReference type="NCBI Taxonomy" id="3018743"/>
    <lineage>
        <taxon>Bacteria</taxon>
        <taxon>Bacillati</taxon>
        <taxon>Bacillota</taxon>
        <taxon>Clostridia</taxon>
        <taxon>Lachnospirales</taxon>
        <taxon>Cellulosilyticaceae</taxon>
        <taxon>Holtiella</taxon>
    </lineage>
</organism>
<dbReference type="PROSITE" id="PS50977">
    <property type="entry name" value="HTH_TETR_2"/>
    <property type="match status" value="1"/>
</dbReference>
<sequence>MEKKMDLRVYKTYTALATAFIQLLEKKSFDDITIQELCELATIRRATFYKHFADKYEFFVFMIKCLENQFYEKNPDLLTHQRSKYHYIKLIHYTLDFISHNEALVKSIFKNSVSAPLLSLLTQQTTKILEENLKEDIKHGAVFPASPEVLASFMIGAFIHTISWWVSTDMQMPKEILVKQLIGIIDKF</sequence>
<name>A0AA42J2C2_9FIRM</name>
<accession>A0AA42J2C2</accession>
<keyword evidence="5" id="KW-1185">Reference proteome</keyword>
<evidence type="ECO:0000256" key="1">
    <source>
        <dbReference type="ARBA" id="ARBA00023125"/>
    </source>
</evidence>
<protein>
    <submittedName>
        <fullName evidence="4">TetR/AcrR family transcriptional regulator</fullName>
    </submittedName>
</protein>
<dbReference type="Pfam" id="PF14278">
    <property type="entry name" value="TetR_C_8"/>
    <property type="match status" value="1"/>
</dbReference>
<feature type="domain" description="HTH tetR-type" evidence="3">
    <location>
        <begin position="10"/>
        <end position="70"/>
    </location>
</feature>
<dbReference type="PANTHER" id="PTHR43479:SF7">
    <property type="entry name" value="TETR-FAMILY TRANSCRIPTIONAL REGULATOR"/>
    <property type="match status" value="1"/>
</dbReference>
<keyword evidence="1 2" id="KW-0238">DNA-binding</keyword>
<evidence type="ECO:0000313" key="4">
    <source>
        <dbReference type="EMBL" id="MDA3733549.1"/>
    </source>
</evidence>
<dbReference type="AlphaFoldDB" id="A0AA42J2C2"/>
<dbReference type="SUPFAM" id="SSF46689">
    <property type="entry name" value="Homeodomain-like"/>
    <property type="match status" value="1"/>
</dbReference>
<dbReference type="Gene3D" id="1.10.357.10">
    <property type="entry name" value="Tetracycline Repressor, domain 2"/>
    <property type="match status" value="1"/>
</dbReference>
<comment type="caution">
    <text evidence="4">The sequence shown here is derived from an EMBL/GenBank/DDBJ whole genome shotgun (WGS) entry which is preliminary data.</text>
</comment>
<dbReference type="PANTHER" id="PTHR43479">
    <property type="entry name" value="ACREF/ENVCD OPERON REPRESSOR-RELATED"/>
    <property type="match status" value="1"/>
</dbReference>
<evidence type="ECO:0000256" key="2">
    <source>
        <dbReference type="PROSITE-ProRule" id="PRU00335"/>
    </source>
</evidence>
<evidence type="ECO:0000259" key="3">
    <source>
        <dbReference type="PROSITE" id="PS50977"/>
    </source>
</evidence>
<dbReference type="Proteomes" id="UP001169242">
    <property type="component" value="Unassembled WGS sequence"/>
</dbReference>
<reference evidence="4" key="1">
    <citation type="journal article" date="2023" name="Int. J. Syst. Evol. Microbiol.">
        <title>&lt;i&gt;Holtiella tumoricola&lt;/i&gt; gen. nov. sp. nov., isolated from a human clinical sample.</title>
        <authorList>
            <person name="Allen-Vercoe E."/>
            <person name="Daigneault M.C."/>
            <person name="Vancuren S.J."/>
            <person name="Cochrane K."/>
            <person name="O'Neal L.L."/>
            <person name="Sankaranarayanan K."/>
            <person name="Lawson P.A."/>
        </authorList>
    </citation>
    <scope>NUCLEOTIDE SEQUENCE</scope>
    <source>
        <strain evidence="4">CC70A</strain>
    </source>
</reference>
<gene>
    <name evidence="4" type="ORF">PBV87_18885</name>
</gene>